<dbReference type="RefSeq" id="WP_331688679.1">
    <property type="nucleotide sequence ID" value="NZ_JAZHBN010000001.1"/>
</dbReference>
<dbReference type="PANTHER" id="PTHR34824:SF1">
    <property type="entry name" value="HEAT-INDUCIBLE TRANSCRIPTION REPRESSOR HRCA"/>
    <property type="match status" value="1"/>
</dbReference>
<dbReference type="InterPro" id="IPR005104">
    <property type="entry name" value="WHTH_HrcA_DNA-bd"/>
</dbReference>
<comment type="function">
    <text evidence="5">Negative regulator of class I heat shock genes (grpE-dnaK-dnaJ and groELS operons). Prevents heat-shock induction of these operons.</text>
</comment>
<dbReference type="InterPro" id="IPR002571">
    <property type="entry name" value="HrcA"/>
</dbReference>
<dbReference type="InterPro" id="IPR029016">
    <property type="entry name" value="GAF-like_dom_sf"/>
</dbReference>
<dbReference type="Pfam" id="PF03444">
    <property type="entry name" value="WHD_HrcA"/>
    <property type="match status" value="1"/>
</dbReference>
<keyword evidence="6" id="KW-0175">Coiled coil</keyword>
<evidence type="ECO:0000259" key="8">
    <source>
        <dbReference type="Pfam" id="PF03444"/>
    </source>
</evidence>
<evidence type="ECO:0000256" key="4">
    <source>
        <dbReference type="ARBA" id="ARBA00023163"/>
    </source>
</evidence>
<dbReference type="NCBIfam" id="TIGR00331">
    <property type="entry name" value="hrcA"/>
    <property type="match status" value="1"/>
</dbReference>
<organism evidence="9 10">
    <name type="scientific">Aquilutibacter rugosus</name>
    <dbReference type="NCBI Taxonomy" id="3115820"/>
    <lineage>
        <taxon>Bacteria</taxon>
        <taxon>Pseudomonadati</taxon>
        <taxon>Pseudomonadota</taxon>
        <taxon>Gammaproteobacteria</taxon>
        <taxon>Lysobacterales</taxon>
        <taxon>Lysobacteraceae</taxon>
        <taxon>Aquilutibacter</taxon>
    </lineage>
</organism>
<dbReference type="InterPro" id="IPR036388">
    <property type="entry name" value="WH-like_DNA-bd_sf"/>
</dbReference>
<feature type="domain" description="Winged helix-turn-helix transcription repressor HrcA DNA-binding" evidence="8">
    <location>
        <begin position="13"/>
        <end position="79"/>
    </location>
</feature>
<dbReference type="EMBL" id="JAZHBO010000002">
    <property type="protein sequence ID" value="MEF2156048.1"/>
    <property type="molecule type" value="Genomic_DNA"/>
</dbReference>
<evidence type="ECO:0000259" key="7">
    <source>
        <dbReference type="Pfam" id="PF01628"/>
    </source>
</evidence>
<dbReference type="InterPro" id="IPR023120">
    <property type="entry name" value="WHTH_transcript_rep_HrcA_IDD"/>
</dbReference>
<dbReference type="Gene3D" id="1.10.10.10">
    <property type="entry name" value="Winged helix-like DNA-binding domain superfamily/Winged helix DNA-binding domain"/>
    <property type="match status" value="1"/>
</dbReference>
<evidence type="ECO:0000256" key="5">
    <source>
        <dbReference type="HAMAP-Rule" id="MF_00081"/>
    </source>
</evidence>
<dbReference type="PIRSF" id="PIRSF005485">
    <property type="entry name" value="HrcA"/>
    <property type="match status" value="1"/>
</dbReference>
<comment type="caution">
    <text evidence="9">The sequence shown here is derived from an EMBL/GenBank/DDBJ whole genome shotgun (WGS) entry which is preliminary data.</text>
</comment>
<keyword evidence="10" id="KW-1185">Reference proteome</keyword>
<dbReference type="InterPro" id="IPR021153">
    <property type="entry name" value="HrcA_C"/>
</dbReference>
<sequence length="352" mass="38406">MNHPSCPHLDLRSRQVLRTLITRHIETGDAVGSQTLAKQAQLEVSSATIRNILADLEELGLLSAPHTSSGRVPTPKGYRFYVDALLQVSPVSAAERLEVARTLGESGTTSQRLGCASDLLSSLSQFAGVVSLPKRDRMAFKHVEFVGLEPTRVLAVVVFADNSVQNRVIDLPVPIQPDELVEISNFLNQELAGRSLAELRRRMLRELRQAQDELQNLMTDSIRLAESALDPIAEDMLVSGQNRLLGTPGLTDMTRLRELFDAFNSKREILQLLERTEQAEGVQIFIGEECGAQPLNNVSVISAPYCDADGQVLGVLGVIGPQRMDYSRIVPVVQTTAAVLGESLAGHATSRP</sequence>
<dbReference type="Gene3D" id="3.30.390.60">
    <property type="entry name" value="Heat-inducible transcription repressor hrca homolog, domain 3"/>
    <property type="match status" value="1"/>
</dbReference>
<dbReference type="Proteomes" id="UP001356170">
    <property type="component" value="Unassembled WGS sequence"/>
</dbReference>
<accession>A0ABU7V1F2</accession>
<comment type="similarity">
    <text evidence="5">Belongs to the HrcA family.</text>
</comment>
<reference evidence="9 10" key="1">
    <citation type="submission" date="2024-01" db="EMBL/GenBank/DDBJ databases">
        <title>Novel species of the genus Luteimonas isolated from rivers.</title>
        <authorList>
            <person name="Lu H."/>
        </authorList>
    </citation>
    <scope>NUCLEOTIDE SEQUENCE [LARGE SCALE GENOMIC DNA]</scope>
    <source>
        <strain evidence="9 10">FXH3W</strain>
    </source>
</reference>
<evidence type="ECO:0000256" key="6">
    <source>
        <dbReference type="SAM" id="Coils"/>
    </source>
</evidence>
<feature type="coiled-coil region" evidence="6">
    <location>
        <begin position="196"/>
        <end position="227"/>
    </location>
</feature>
<dbReference type="HAMAP" id="MF_00081">
    <property type="entry name" value="HrcA"/>
    <property type="match status" value="1"/>
</dbReference>
<name>A0ABU7V1F2_9GAMM</name>
<dbReference type="Pfam" id="PF01628">
    <property type="entry name" value="HrcA"/>
    <property type="match status" value="1"/>
</dbReference>
<evidence type="ECO:0000256" key="3">
    <source>
        <dbReference type="ARBA" id="ARBA00023016"/>
    </source>
</evidence>
<evidence type="ECO:0000256" key="2">
    <source>
        <dbReference type="ARBA" id="ARBA00023015"/>
    </source>
</evidence>
<evidence type="ECO:0000313" key="10">
    <source>
        <dbReference type="Proteomes" id="UP001356170"/>
    </source>
</evidence>
<keyword evidence="2 5" id="KW-0805">Transcription regulation</keyword>
<keyword evidence="4 5" id="KW-0804">Transcription</keyword>
<protein>
    <recommendedName>
        <fullName evidence="5">Heat-inducible transcription repressor HrcA</fullName>
    </recommendedName>
</protein>
<dbReference type="Gene3D" id="3.30.450.40">
    <property type="match status" value="1"/>
</dbReference>
<dbReference type="InterPro" id="IPR036390">
    <property type="entry name" value="WH_DNA-bd_sf"/>
</dbReference>
<evidence type="ECO:0000256" key="1">
    <source>
        <dbReference type="ARBA" id="ARBA00022491"/>
    </source>
</evidence>
<dbReference type="SUPFAM" id="SSF55781">
    <property type="entry name" value="GAF domain-like"/>
    <property type="match status" value="1"/>
</dbReference>
<keyword evidence="1 5" id="KW-0678">Repressor</keyword>
<keyword evidence="3 5" id="KW-0346">Stress response</keyword>
<evidence type="ECO:0000313" key="9">
    <source>
        <dbReference type="EMBL" id="MEF2156048.1"/>
    </source>
</evidence>
<feature type="domain" description="Heat-inducible transcription repressor HrcA C-terminal" evidence="7">
    <location>
        <begin position="114"/>
        <end position="330"/>
    </location>
</feature>
<gene>
    <name evidence="5 9" type="primary">hrcA</name>
    <name evidence="9" type="ORF">V3390_07370</name>
</gene>
<proteinExistence type="inferred from homology"/>
<dbReference type="PANTHER" id="PTHR34824">
    <property type="entry name" value="HEAT-INDUCIBLE TRANSCRIPTION REPRESSOR HRCA"/>
    <property type="match status" value="1"/>
</dbReference>
<dbReference type="SUPFAM" id="SSF46785">
    <property type="entry name" value="Winged helix' DNA-binding domain"/>
    <property type="match status" value="1"/>
</dbReference>